<keyword evidence="1 5" id="KW-0768">Sushi</keyword>
<dbReference type="OrthoDB" id="6127264at2759"/>
<protein>
    <submittedName>
        <fullName evidence="10">CLUMA_CG021375, isoform A</fullName>
    </submittedName>
</protein>
<comment type="caution">
    <text evidence="5">Lacks conserved residue(s) required for the propagation of feature annotation.</text>
</comment>
<keyword evidence="3 5" id="KW-1015">Disulfide bond</keyword>
<evidence type="ECO:0000256" key="5">
    <source>
        <dbReference type="PROSITE-ProRule" id="PRU00302"/>
    </source>
</evidence>
<dbReference type="SUPFAM" id="SSF57535">
    <property type="entry name" value="Complement control module/SCR domain"/>
    <property type="match status" value="4"/>
</dbReference>
<evidence type="ECO:0000256" key="1">
    <source>
        <dbReference type="ARBA" id="ARBA00022659"/>
    </source>
</evidence>
<feature type="domain" description="Sushi" evidence="9">
    <location>
        <begin position="554"/>
        <end position="612"/>
    </location>
</feature>
<dbReference type="PROSITE" id="PS50923">
    <property type="entry name" value="SUSHI"/>
    <property type="match status" value="5"/>
</dbReference>
<evidence type="ECO:0000313" key="10">
    <source>
        <dbReference type="EMBL" id="CRL08537.1"/>
    </source>
</evidence>
<feature type="domain" description="Ig-like" evidence="8">
    <location>
        <begin position="454"/>
        <end position="537"/>
    </location>
</feature>
<dbReference type="FunFam" id="2.10.70.10:FF:000094">
    <property type="entry name" value="Uncharacterized protein, isoform B"/>
    <property type="match status" value="1"/>
</dbReference>
<name>A0A1J1JBT1_9DIPT</name>
<feature type="domain" description="Sushi" evidence="9">
    <location>
        <begin position="613"/>
        <end position="671"/>
    </location>
</feature>
<dbReference type="InterPro" id="IPR036179">
    <property type="entry name" value="Ig-like_dom_sf"/>
</dbReference>
<feature type="compositionally biased region" description="Basic residues" evidence="6">
    <location>
        <begin position="248"/>
        <end position="257"/>
    </location>
</feature>
<dbReference type="InterPro" id="IPR007110">
    <property type="entry name" value="Ig-like_dom"/>
</dbReference>
<gene>
    <name evidence="10" type="ORF">CLUMA_CG021375</name>
</gene>
<evidence type="ECO:0000256" key="3">
    <source>
        <dbReference type="ARBA" id="ARBA00023157"/>
    </source>
</evidence>
<keyword evidence="4" id="KW-0325">Glycoprotein</keyword>
<dbReference type="EMBL" id="CVRI01000075">
    <property type="protein sequence ID" value="CRL08537.1"/>
    <property type="molecule type" value="Genomic_DNA"/>
</dbReference>
<evidence type="ECO:0000313" key="11">
    <source>
        <dbReference type="Proteomes" id="UP000183832"/>
    </source>
</evidence>
<sequence length="824" mass="92265">MKLNNLPPNGFTIRLLLIVTFASLIYADETTTTTAAASTTTTEPEGVTGWPPPHFKVSRPKGKSLTTEQPFVTFETTQLYLPQDFTTIDLEFVDSKLKPNVAEQVDRNTQKDLPKVKENPFWFEDIIKDTEQHYNHPENVQHHHHRYNNRAKRNHHKKSKASRFADDDDKMMSKRSVEYQEEDYPQDEVFSASEVIGNIFNENDTITKLDGRRDNDLDLYELEDILAELKELEARNHFQEGDIISKSSNKRVKRKSAGKTTSALNRPKSSSDSKKSSSNRKSHGAIGEEEQFTMDSEEDEMPSKEKERDSEEIDEPPEHTVFREVTEVRFPAEVGPLGTHRLCKIKCIDGMWQGPLCAAPDQEEAGQLKFEPLYKRCVVDQIPPHLLLSYKNVSVTMHWDLPHGHTLQARCEDLGLYKLVGEAKVLCSNGLWAPKLPQCVPTTLLTNYSDDSPPSIRIKVGIGSAAYEPSGVLAVLPSSTLHLDCMYPRRKGSPEWTWTGWFRQYLTGWSAVPEEKASRYRLSIKDVQPQDSGTYTCASPRGLTNSIIIIVAVSQCPTLTEPNIPLSLRLEGIKLGQRAIYRCPMGYILQGTANATCLASGNWSSPAPTCIPIQCPPLFLEDPHLSLIELNTSAWGRAVFSCSWGYRLSGPANLECLASGHWSGPIPRCRGKLQFQRFFFISNPNKEAKLAIQCPQPLIPLNGKIDGTSGAFGQRRYAVGALLTFSCNEGHLLVGEGSIVCTETGFWSHPPPFCRSQCSYPGDPPNGLIAPLKFFYDPGDFLTVQCRPGFVEQTINGQPPERPKCLPDGNWSAQVSQCKSYEEV</sequence>
<feature type="region of interest" description="Disordered" evidence="6">
    <location>
        <begin position="139"/>
        <end position="171"/>
    </location>
</feature>
<feature type="domain" description="Sushi" evidence="9">
    <location>
        <begin position="692"/>
        <end position="756"/>
    </location>
</feature>
<feature type="disulfide bond" evidence="5">
    <location>
        <begin position="727"/>
        <end position="754"/>
    </location>
</feature>
<keyword evidence="2" id="KW-0677">Repeat</keyword>
<dbReference type="SUPFAM" id="SSF48726">
    <property type="entry name" value="Immunoglobulin"/>
    <property type="match status" value="1"/>
</dbReference>
<feature type="disulfide bond" evidence="5">
    <location>
        <begin position="642"/>
        <end position="669"/>
    </location>
</feature>
<dbReference type="InterPro" id="IPR050350">
    <property type="entry name" value="Compl-Cell_Adhes-Reg"/>
</dbReference>
<dbReference type="Proteomes" id="UP000183832">
    <property type="component" value="Unassembled WGS sequence"/>
</dbReference>
<dbReference type="SMART" id="SM00409">
    <property type="entry name" value="IG"/>
    <property type="match status" value="1"/>
</dbReference>
<dbReference type="PROSITE" id="PS50835">
    <property type="entry name" value="IG_LIKE"/>
    <property type="match status" value="1"/>
</dbReference>
<dbReference type="CDD" id="cd00033">
    <property type="entry name" value="CCP"/>
    <property type="match status" value="4"/>
</dbReference>
<evidence type="ECO:0000256" key="2">
    <source>
        <dbReference type="ARBA" id="ARBA00022737"/>
    </source>
</evidence>
<feature type="compositionally biased region" description="Basic residues" evidence="6">
    <location>
        <begin position="142"/>
        <end position="161"/>
    </location>
</feature>
<dbReference type="Gene3D" id="2.10.70.10">
    <property type="entry name" value="Complement Module, domain 1"/>
    <property type="match status" value="5"/>
</dbReference>
<reference evidence="10 11" key="1">
    <citation type="submission" date="2015-04" db="EMBL/GenBank/DDBJ databases">
        <authorList>
            <person name="Syromyatnikov M.Y."/>
            <person name="Popov V.N."/>
        </authorList>
    </citation>
    <scope>NUCLEOTIDE SEQUENCE [LARGE SCALE GENOMIC DNA]</scope>
</reference>
<feature type="signal peptide" evidence="7">
    <location>
        <begin position="1"/>
        <end position="27"/>
    </location>
</feature>
<keyword evidence="7" id="KW-0732">Signal</keyword>
<dbReference type="InterPro" id="IPR013783">
    <property type="entry name" value="Ig-like_fold"/>
</dbReference>
<dbReference type="Pfam" id="PF00084">
    <property type="entry name" value="Sushi"/>
    <property type="match status" value="4"/>
</dbReference>
<feature type="disulfide bond" evidence="5">
    <location>
        <begin position="583"/>
        <end position="610"/>
    </location>
</feature>
<feature type="region of interest" description="Disordered" evidence="6">
    <location>
        <begin position="34"/>
        <end position="54"/>
    </location>
</feature>
<organism evidence="10 11">
    <name type="scientific">Clunio marinus</name>
    <dbReference type="NCBI Taxonomy" id="568069"/>
    <lineage>
        <taxon>Eukaryota</taxon>
        <taxon>Metazoa</taxon>
        <taxon>Ecdysozoa</taxon>
        <taxon>Arthropoda</taxon>
        <taxon>Hexapoda</taxon>
        <taxon>Insecta</taxon>
        <taxon>Pterygota</taxon>
        <taxon>Neoptera</taxon>
        <taxon>Endopterygota</taxon>
        <taxon>Diptera</taxon>
        <taxon>Nematocera</taxon>
        <taxon>Chironomoidea</taxon>
        <taxon>Chironomidae</taxon>
        <taxon>Clunio</taxon>
    </lineage>
</organism>
<evidence type="ECO:0000256" key="4">
    <source>
        <dbReference type="ARBA" id="ARBA00023180"/>
    </source>
</evidence>
<keyword evidence="11" id="KW-1185">Reference proteome</keyword>
<feature type="region of interest" description="Disordered" evidence="6">
    <location>
        <begin position="245"/>
        <end position="324"/>
    </location>
</feature>
<dbReference type="PANTHER" id="PTHR19325">
    <property type="entry name" value="COMPLEMENT COMPONENT-RELATED SUSHI DOMAIN-CONTAINING"/>
    <property type="match status" value="1"/>
</dbReference>
<accession>A0A1J1JBT1</accession>
<dbReference type="InterPro" id="IPR035976">
    <property type="entry name" value="Sushi/SCR/CCP_sf"/>
</dbReference>
<feature type="domain" description="Sushi" evidence="9">
    <location>
        <begin position="375"/>
        <end position="441"/>
    </location>
</feature>
<dbReference type="AlphaFoldDB" id="A0A1J1JBT1"/>
<dbReference type="SMART" id="SM00032">
    <property type="entry name" value="CCP"/>
    <property type="match status" value="5"/>
</dbReference>
<dbReference type="InterPro" id="IPR003599">
    <property type="entry name" value="Ig_sub"/>
</dbReference>
<dbReference type="PANTHER" id="PTHR19325:SF575">
    <property type="entry name" value="LOCOMOTION-RELATED PROTEIN HIKARU GENKI"/>
    <property type="match status" value="1"/>
</dbReference>
<feature type="domain" description="Sushi" evidence="9">
    <location>
        <begin position="759"/>
        <end position="820"/>
    </location>
</feature>
<evidence type="ECO:0000259" key="9">
    <source>
        <dbReference type="PROSITE" id="PS50923"/>
    </source>
</evidence>
<evidence type="ECO:0000259" key="8">
    <source>
        <dbReference type="PROSITE" id="PS50835"/>
    </source>
</evidence>
<dbReference type="InterPro" id="IPR000436">
    <property type="entry name" value="Sushi_SCR_CCP_dom"/>
</dbReference>
<proteinExistence type="predicted"/>
<evidence type="ECO:0000256" key="7">
    <source>
        <dbReference type="SAM" id="SignalP"/>
    </source>
</evidence>
<dbReference type="STRING" id="568069.A0A1J1JBT1"/>
<feature type="compositionally biased region" description="Acidic residues" evidence="6">
    <location>
        <begin position="287"/>
        <end position="300"/>
    </location>
</feature>
<evidence type="ECO:0000256" key="6">
    <source>
        <dbReference type="SAM" id="MobiDB-lite"/>
    </source>
</evidence>
<dbReference type="Gene3D" id="2.60.40.10">
    <property type="entry name" value="Immunoglobulins"/>
    <property type="match status" value="1"/>
</dbReference>
<feature type="chain" id="PRO_5009619214" evidence="7">
    <location>
        <begin position="28"/>
        <end position="824"/>
    </location>
</feature>